<keyword evidence="3 11" id="KW-0645">Protease</keyword>
<evidence type="ECO:0000313" key="16">
    <source>
        <dbReference type="Proteomes" id="UP000053317"/>
    </source>
</evidence>
<dbReference type="PANTHER" id="PTHR10183:SF379">
    <property type="entry name" value="CALPAIN-5"/>
    <property type="match status" value="1"/>
</dbReference>
<feature type="compositionally biased region" description="Basic and acidic residues" evidence="13">
    <location>
        <begin position="742"/>
        <end position="754"/>
    </location>
</feature>
<feature type="compositionally biased region" description="Polar residues" evidence="13">
    <location>
        <begin position="963"/>
        <end position="976"/>
    </location>
</feature>
<feature type="compositionally biased region" description="Basic and acidic residues" evidence="13">
    <location>
        <begin position="865"/>
        <end position="880"/>
    </location>
</feature>
<name>A0A0G2EZ38_PHACM</name>
<feature type="domain" description="Calpain catalytic" evidence="14">
    <location>
        <begin position="107"/>
        <end position="394"/>
    </location>
</feature>
<feature type="active site" evidence="10 11">
    <location>
        <position position="338"/>
    </location>
</feature>
<dbReference type="InterPro" id="IPR001300">
    <property type="entry name" value="Peptidase_C2_calpain_cat"/>
</dbReference>
<dbReference type="SMART" id="SM00230">
    <property type="entry name" value="CysPc"/>
    <property type="match status" value="1"/>
</dbReference>
<evidence type="ECO:0000256" key="9">
    <source>
        <dbReference type="ARBA" id="ARBA00022833"/>
    </source>
</evidence>
<dbReference type="Proteomes" id="UP000053317">
    <property type="component" value="Unassembled WGS sequence"/>
</dbReference>
<feature type="region of interest" description="Disordered" evidence="13">
    <location>
        <begin position="1006"/>
        <end position="1112"/>
    </location>
</feature>
<feature type="compositionally biased region" description="Basic and acidic residues" evidence="13">
    <location>
        <begin position="592"/>
        <end position="613"/>
    </location>
</feature>
<keyword evidence="8 11" id="KW-0788">Thiol protease</keyword>
<feature type="compositionally biased region" description="Basic and acidic residues" evidence="13">
    <location>
        <begin position="1019"/>
        <end position="1050"/>
    </location>
</feature>
<feature type="compositionally biased region" description="Polar residues" evidence="13">
    <location>
        <begin position="774"/>
        <end position="787"/>
    </location>
</feature>
<evidence type="ECO:0000256" key="5">
    <source>
        <dbReference type="ARBA" id="ARBA00022737"/>
    </source>
</evidence>
<comment type="caution">
    <text evidence="15">The sequence shown here is derived from an EMBL/GenBank/DDBJ whole genome shotgun (WGS) entry which is preliminary data.</text>
</comment>
<evidence type="ECO:0000256" key="8">
    <source>
        <dbReference type="ARBA" id="ARBA00022807"/>
    </source>
</evidence>
<organism evidence="15 16">
    <name type="scientific">Phaeomoniella chlamydospora</name>
    <name type="common">Phaeoacremonium chlamydosporum</name>
    <dbReference type="NCBI Taxonomy" id="158046"/>
    <lineage>
        <taxon>Eukaryota</taxon>
        <taxon>Fungi</taxon>
        <taxon>Dikarya</taxon>
        <taxon>Ascomycota</taxon>
        <taxon>Pezizomycotina</taxon>
        <taxon>Eurotiomycetes</taxon>
        <taxon>Chaetothyriomycetidae</taxon>
        <taxon>Phaeomoniellales</taxon>
        <taxon>Phaeomoniellaceae</taxon>
        <taxon>Phaeomoniella</taxon>
    </lineage>
</organism>
<keyword evidence="12" id="KW-0175">Coiled coil</keyword>
<dbReference type="FunFam" id="3.90.70.10:FF:000010">
    <property type="entry name" value="Calpain 15"/>
    <property type="match status" value="1"/>
</dbReference>
<reference evidence="15 16" key="2">
    <citation type="submission" date="2015-05" db="EMBL/GenBank/DDBJ databases">
        <authorList>
            <person name="Morales-Cruz A."/>
            <person name="Amrine K.C."/>
            <person name="Cantu D."/>
        </authorList>
    </citation>
    <scope>NUCLEOTIDE SEQUENCE [LARGE SCALE GENOMIC DNA]</scope>
    <source>
        <strain evidence="15">UCRPC4</strain>
    </source>
</reference>
<dbReference type="OrthoDB" id="424753at2759"/>
<dbReference type="Pfam" id="PF00648">
    <property type="entry name" value="Peptidase_C2"/>
    <property type="match status" value="1"/>
</dbReference>
<evidence type="ECO:0000256" key="7">
    <source>
        <dbReference type="ARBA" id="ARBA00022801"/>
    </source>
</evidence>
<evidence type="ECO:0000256" key="3">
    <source>
        <dbReference type="ARBA" id="ARBA00022670"/>
    </source>
</evidence>
<feature type="compositionally biased region" description="Basic and acidic residues" evidence="13">
    <location>
        <begin position="1058"/>
        <end position="1097"/>
    </location>
</feature>
<feature type="region of interest" description="Disordered" evidence="13">
    <location>
        <begin position="1"/>
        <end position="26"/>
    </location>
</feature>
<keyword evidence="5" id="KW-0677">Repeat</keyword>
<dbReference type="Gene3D" id="3.90.70.10">
    <property type="entry name" value="Cysteine proteinases"/>
    <property type="match status" value="1"/>
</dbReference>
<evidence type="ECO:0000256" key="13">
    <source>
        <dbReference type="SAM" id="MobiDB-lite"/>
    </source>
</evidence>
<evidence type="ECO:0000259" key="14">
    <source>
        <dbReference type="PROSITE" id="PS50203"/>
    </source>
</evidence>
<evidence type="ECO:0000256" key="10">
    <source>
        <dbReference type="PIRSR" id="PIRSR622684-1"/>
    </source>
</evidence>
<feature type="compositionally biased region" description="Pro residues" evidence="13">
    <location>
        <begin position="9"/>
        <end position="18"/>
    </location>
</feature>
<keyword evidence="16" id="KW-1185">Reference proteome</keyword>
<evidence type="ECO:0000256" key="12">
    <source>
        <dbReference type="SAM" id="Coils"/>
    </source>
</evidence>
<dbReference type="InterPro" id="IPR022684">
    <property type="entry name" value="Calpain_cysteine_protease"/>
</dbReference>
<keyword evidence="4" id="KW-0479">Metal-binding</keyword>
<evidence type="ECO:0000256" key="6">
    <source>
        <dbReference type="ARBA" id="ARBA00022771"/>
    </source>
</evidence>
<comment type="similarity">
    <text evidence="1">Belongs to the peptidase C2 family.</text>
</comment>
<feature type="active site" evidence="10 11">
    <location>
        <position position="318"/>
    </location>
</feature>
<dbReference type="CDD" id="cd00044">
    <property type="entry name" value="CysPc"/>
    <property type="match status" value="1"/>
</dbReference>
<dbReference type="InterPro" id="IPR038765">
    <property type="entry name" value="Papain-like_cys_pep_sf"/>
</dbReference>
<evidence type="ECO:0000256" key="1">
    <source>
        <dbReference type="ARBA" id="ARBA00007623"/>
    </source>
</evidence>
<dbReference type="PANTHER" id="PTHR10183">
    <property type="entry name" value="CALPAIN"/>
    <property type="match status" value="1"/>
</dbReference>
<dbReference type="GO" id="GO:0006508">
    <property type="term" value="P:proteolysis"/>
    <property type="evidence" value="ECO:0007669"/>
    <property type="project" value="UniProtKB-KW"/>
</dbReference>
<feature type="compositionally biased region" description="Basic and acidic residues" evidence="13">
    <location>
        <begin position="545"/>
        <end position="582"/>
    </location>
</feature>
<reference evidence="15 16" key="1">
    <citation type="submission" date="2015-05" db="EMBL/GenBank/DDBJ databases">
        <title>Distinctive expansion of gene families associated with plant cell wall degradation and secondary metabolism in the genomes of grapevine trunk pathogens.</title>
        <authorList>
            <person name="Lawrence D.P."/>
            <person name="Travadon R."/>
            <person name="Rolshausen P.E."/>
            <person name="Baumgartner K."/>
        </authorList>
    </citation>
    <scope>NUCLEOTIDE SEQUENCE [LARGE SCALE GENOMIC DNA]</scope>
    <source>
        <strain evidence="15">UCRPC4</strain>
    </source>
</reference>
<keyword evidence="7 11" id="KW-0378">Hydrolase</keyword>
<feature type="compositionally biased region" description="Basic and acidic residues" evidence="13">
    <location>
        <begin position="660"/>
        <end position="679"/>
    </location>
</feature>
<keyword evidence="2" id="KW-0597">Phosphoprotein</keyword>
<feature type="coiled-coil region" evidence="12">
    <location>
        <begin position="44"/>
        <end position="71"/>
    </location>
</feature>
<evidence type="ECO:0000256" key="2">
    <source>
        <dbReference type="ARBA" id="ARBA00022553"/>
    </source>
</evidence>
<proteinExistence type="inferred from homology"/>
<dbReference type="GO" id="GO:0008270">
    <property type="term" value="F:zinc ion binding"/>
    <property type="evidence" value="ECO:0007669"/>
    <property type="project" value="UniProtKB-KW"/>
</dbReference>
<evidence type="ECO:0000256" key="11">
    <source>
        <dbReference type="PROSITE-ProRule" id="PRU00239"/>
    </source>
</evidence>
<dbReference type="AlphaFoldDB" id="A0A0G2EZ38"/>
<gene>
    <name evidence="15" type="ORF">UCRPC4_g00822</name>
</gene>
<feature type="compositionally biased region" description="Acidic residues" evidence="13">
    <location>
        <begin position="932"/>
        <end position="946"/>
    </location>
</feature>
<keyword evidence="6" id="KW-0863">Zinc-finger</keyword>
<feature type="compositionally biased region" description="Polar residues" evidence="13">
    <location>
        <begin position="892"/>
        <end position="907"/>
    </location>
</feature>
<sequence length="1112" mass="124095">MQYDYDVAVPPPPQPTGPGVPHGPHAQYAASRTPAGVVQGQQAVKSYNEAYAECKRDVERTIRECRRVNQKYRDPHFDIELDLKLGNKNCLFGLNREDDSINPRGVKRVTDIFENPQFFIGKPTADDVRQGHDGDCWLMSALSALGTKDGLIENVCVKHDQEPDGEWQQCIVDDKLYLRAADYDESVEERKVWNKIDRKAEEEEYAKAYQTGSRALYFASCSDENETWLPLLEKAYAKLHGDYISIESGFVGEAIEDLTGGVTSEIFATDVLDKDRFWDEELSKANDKFLFGCSTGHFSNWLDPSRGAQTCKGIVQKHAYSIIEARTVNGIKLVKLRNPWAEVEWTGAWSDGSKEWTPEWMQLLNHKFGDDGVFWMTYQDLLKKYQHFDRTRLFDETWTISQLWTTIDVPWSTADYHNTKFSLTLKKKSEVVIVLSQLDTRYWKDLQGQYEFTLSFRLQRDGDDDDDYIVRSHGNIALKRSVSTDIELDPGTYSVLMKVTAWRDEDADTPEDVIREWACDRPAKLMALGLSYDLAHAKGRIVETEEEKQERKHLKEQEKAKARAKLREKSLKVRQKEYEREKKRAARTKRAQAKEDRARHRRGAKADATRYSRDCFPLTDGAESMYPSLRQPKDGDHSSTVLDGKRIEVQSAGKLSKNKPKAEESSGKGTEEVDSRKVPEGQSDAGQQVDKGVSDVKSVPGATKPEAGPATTTRPKEDNIPDSPVTALQEVEASPCTQNSQPDERLSEHSKSTEVESFSTQHIFGKVNRDADIHTNTSDSSMNNQFQARVHSADAKSTNKSADCPTTSLSTDSSAAHNLPEKVGILEAASKEGGCEPMETTSSAKSNIKAEDVADTAESTGSIEPPEKAAESDDLKHESESGATSEKAPTFATDTSSTSSQIHTPPSTMHEEASSSSFNVLFCPPSPPSDISDTDSFPDFEFDSDLDMLPPLPPTPPPNPSSNAKTATSNSDVKTSGSDDEDWQPWNAVCVVGLRVYSQVKDADVELSIVRPLRSPGKAGRDGGDVTRGSDKDGDGNGKREQVLDRDDPAKGSIVKAESGDDKQMDETKGTEEKGEYRNRKDSEEKKQSAKDMKEAEGSSSRLQNRSRRYRL</sequence>
<feature type="active site" evidence="10 11">
    <location>
        <position position="136"/>
    </location>
</feature>
<keyword evidence="9" id="KW-0862">Zinc</keyword>
<protein>
    <submittedName>
        <fullName evidence="15">Putative calpain-like protein</fullName>
    </submittedName>
</protein>
<feature type="compositionally biased region" description="Pro residues" evidence="13">
    <location>
        <begin position="950"/>
        <end position="960"/>
    </location>
</feature>
<feature type="compositionally biased region" description="Polar residues" evidence="13">
    <location>
        <begin position="795"/>
        <end position="816"/>
    </location>
</feature>
<dbReference type="SUPFAM" id="SSF54001">
    <property type="entry name" value="Cysteine proteinases"/>
    <property type="match status" value="1"/>
</dbReference>
<accession>A0A0G2EZ38</accession>
<evidence type="ECO:0000256" key="4">
    <source>
        <dbReference type="ARBA" id="ARBA00022723"/>
    </source>
</evidence>
<dbReference type="PROSITE" id="PS50203">
    <property type="entry name" value="CALPAIN_CAT"/>
    <property type="match status" value="1"/>
</dbReference>
<feature type="region of interest" description="Disordered" evidence="13">
    <location>
        <begin position="545"/>
        <end position="985"/>
    </location>
</feature>
<dbReference type="GO" id="GO:0004198">
    <property type="term" value="F:calcium-dependent cysteine-type endopeptidase activity"/>
    <property type="evidence" value="ECO:0007669"/>
    <property type="project" value="InterPro"/>
</dbReference>
<evidence type="ECO:0000313" key="15">
    <source>
        <dbReference type="EMBL" id="KKY27842.1"/>
    </source>
</evidence>
<dbReference type="EMBL" id="LCWF01000021">
    <property type="protein sequence ID" value="KKY27842.1"/>
    <property type="molecule type" value="Genomic_DNA"/>
</dbReference>
<feature type="compositionally biased region" description="Basic and acidic residues" evidence="13">
    <location>
        <begin position="631"/>
        <end position="648"/>
    </location>
</feature>